<evidence type="ECO:0000313" key="9">
    <source>
        <dbReference type="EMBL" id="MPW25694.1"/>
    </source>
</evidence>
<feature type="domain" description="Threonine/serine exporter-like N-terminal" evidence="8">
    <location>
        <begin position="17"/>
        <end position="250"/>
    </location>
</feature>
<evidence type="ECO:0000256" key="3">
    <source>
        <dbReference type="ARBA" id="ARBA00022692"/>
    </source>
</evidence>
<evidence type="ECO:0000313" key="10">
    <source>
        <dbReference type="Proteomes" id="UP000440004"/>
    </source>
</evidence>
<dbReference type="GO" id="GO:0015744">
    <property type="term" value="P:succinate transport"/>
    <property type="evidence" value="ECO:0007669"/>
    <property type="project" value="TreeGrafter"/>
</dbReference>
<feature type="transmembrane region" description="Helical" evidence="7">
    <location>
        <begin position="166"/>
        <end position="189"/>
    </location>
</feature>
<evidence type="ECO:0000256" key="4">
    <source>
        <dbReference type="ARBA" id="ARBA00022989"/>
    </source>
</evidence>
<evidence type="ECO:0000256" key="7">
    <source>
        <dbReference type="SAM" id="Phobius"/>
    </source>
</evidence>
<proteinExistence type="inferred from homology"/>
<comment type="caution">
    <text evidence="9">The sequence shown here is derived from an EMBL/GenBank/DDBJ whole genome shotgun (WGS) entry which is preliminary data.</text>
</comment>
<organism evidence="9 10">
    <name type="scientific">Alkalibaculum sporogenes</name>
    <dbReference type="NCBI Taxonomy" id="2655001"/>
    <lineage>
        <taxon>Bacteria</taxon>
        <taxon>Bacillati</taxon>
        <taxon>Bacillota</taxon>
        <taxon>Clostridia</taxon>
        <taxon>Eubacteriales</taxon>
        <taxon>Eubacteriaceae</taxon>
        <taxon>Alkalibaculum</taxon>
    </lineage>
</organism>
<keyword evidence="3 7" id="KW-0812">Transmembrane</keyword>
<reference evidence="9 10" key="1">
    <citation type="submission" date="2019-10" db="EMBL/GenBank/DDBJ databases">
        <title>Alkalibaculum tamaniensis sp.nov., a new alkaliphilic acetogen, isolated on methoxylated aromatics from a mud volcano.</title>
        <authorList>
            <person name="Khomyakova M.A."/>
            <person name="Merkel A.Y."/>
            <person name="Bonch-Osmolovskaya E.A."/>
            <person name="Slobodkin A.I."/>
        </authorList>
    </citation>
    <scope>NUCLEOTIDE SEQUENCE [LARGE SCALE GENOMIC DNA]</scope>
    <source>
        <strain evidence="9 10">M08DMB</strain>
    </source>
</reference>
<dbReference type="Pfam" id="PF06738">
    <property type="entry name" value="ThrE"/>
    <property type="match status" value="1"/>
</dbReference>
<dbReference type="RefSeq" id="WP_152803414.1">
    <property type="nucleotide sequence ID" value="NZ_WHNX01000010.1"/>
</dbReference>
<protein>
    <submittedName>
        <fullName evidence="9">Threonine/serine exporter</fullName>
    </submittedName>
</protein>
<evidence type="ECO:0000259" key="8">
    <source>
        <dbReference type="Pfam" id="PF06738"/>
    </source>
</evidence>
<dbReference type="GO" id="GO:0005886">
    <property type="term" value="C:plasma membrane"/>
    <property type="evidence" value="ECO:0007669"/>
    <property type="project" value="UniProtKB-SubCell"/>
</dbReference>
<evidence type="ECO:0000256" key="2">
    <source>
        <dbReference type="ARBA" id="ARBA00022475"/>
    </source>
</evidence>
<dbReference type="AlphaFoldDB" id="A0A6A7K8D7"/>
<feature type="transmembrane region" description="Helical" evidence="7">
    <location>
        <begin position="119"/>
        <end position="136"/>
    </location>
</feature>
<dbReference type="PANTHER" id="PTHR34390">
    <property type="entry name" value="UPF0442 PROTEIN YJJB-RELATED"/>
    <property type="match status" value="1"/>
</dbReference>
<comment type="similarity">
    <text evidence="6">Belongs to the ThrE exporter (TC 2.A.79) family.</text>
</comment>
<keyword evidence="10" id="KW-1185">Reference proteome</keyword>
<dbReference type="PANTHER" id="PTHR34390:SF2">
    <property type="entry name" value="SUCCINATE TRANSPORTER SUBUNIT YJJP-RELATED"/>
    <property type="match status" value="1"/>
</dbReference>
<sequence>MKNIINIIEVSNLSKLCAQIILENGGETYRAEETVSLIGQSLGLETDIIAIPTGIFISVTNNNGQVNTVIKRIRNRTVNLAAIHNVNDVSRKLVKGQLNIQESIERLEQLHNAENHNKFIYILAAAVSSGFFALLLQGTIFDLFAAAFCGIFVHLVFNLIEINDIFNFAISIIGGAIISICSIALTSFFKIGNIDIIIIGAMTPLLPGLAMTTAIRDAMRGDLLSGVARAAEALTVAIALAFGVGAILSIYYGL</sequence>
<feature type="transmembrane region" description="Helical" evidence="7">
    <location>
        <begin position="196"/>
        <end position="215"/>
    </location>
</feature>
<evidence type="ECO:0000256" key="6">
    <source>
        <dbReference type="ARBA" id="ARBA00034125"/>
    </source>
</evidence>
<accession>A0A6A7K8D7</accession>
<gene>
    <name evidence="9" type="ORF">GC105_07810</name>
</gene>
<evidence type="ECO:0000256" key="1">
    <source>
        <dbReference type="ARBA" id="ARBA00004651"/>
    </source>
</evidence>
<keyword evidence="5 7" id="KW-0472">Membrane</keyword>
<comment type="subcellular location">
    <subcellularLocation>
        <location evidence="1">Cell membrane</location>
        <topology evidence="1">Multi-pass membrane protein</topology>
    </subcellularLocation>
</comment>
<feature type="transmembrane region" description="Helical" evidence="7">
    <location>
        <begin position="227"/>
        <end position="252"/>
    </location>
</feature>
<dbReference type="Proteomes" id="UP000440004">
    <property type="component" value="Unassembled WGS sequence"/>
</dbReference>
<dbReference type="EMBL" id="WHNX01000010">
    <property type="protein sequence ID" value="MPW25694.1"/>
    <property type="molecule type" value="Genomic_DNA"/>
</dbReference>
<name>A0A6A7K8D7_9FIRM</name>
<keyword evidence="2" id="KW-1003">Cell membrane</keyword>
<dbReference type="InterPro" id="IPR010619">
    <property type="entry name" value="ThrE-like_N"/>
</dbReference>
<evidence type="ECO:0000256" key="5">
    <source>
        <dbReference type="ARBA" id="ARBA00023136"/>
    </source>
</evidence>
<keyword evidence="4 7" id="KW-1133">Transmembrane helix</keyword>
<dbReference type="GO" id="GO:0022857">
    <property type="term" value="F:transmembrane transporter activity"/>
    <property type="evidence" value="ECO:0007669"/>
    <property type="project" value="InterPro"/>
</dbReference>
<dbReference type="InterPro" id="IPR050539">
    <property type="entry name" value="ThrE_Dicarb/AminoAcid_Exp"/>
</dbReference>